<organism evidence="1 2">
    <name type="scientific">Legionella jordanis</name>
    <dbReference type="NCBI Taxonomy" id="456"/>
    <lineage>
        <taxon>Bacteria</taxon>
        <taxon>Pseudomonadati</taxon>
        <taxon>Pseudomonadota</taxon>
        <taxon>Gammaproteobacteria</taxon>
        <taxon>Legionellales</taxon>
        <taxon>Legionellaceae</taxon>
        <taxon>Legionella</taxon>
    </lineage>
</organism>
<name>A0A0W0VDQ8_9GAMM</name>
<dbReference type="OrthoDB" id="5637116at2"/>
<proteinExistence type="predicted"/>
<dbReference type="AlphaFoldDB" id="A0A0W0VDQ8"/>
<protein>
    <recommendedName>
        <fullName evidence="3">DUF1845 domain-containing protein</fullName>
    </recommendedName>
</protein>
<reference evidence="1 2" key="1">
    <citation type="submission" date="2015-11" db="EMBL/GenBank/DDBJ databases">
        <title>Genomic analysis of 38 Legionella species identifies large and diverse effector repertoires.</title>
        <authorList>
            <person name="Burstein D."/>
            <person name="Amaro F."/>
            <person name="Zusman T."/>
            <person name="Lifshitz Z."/>
            <person name="Cohen O."/>
            <person name="Gilbert J.A."/>
            <person name="Pupko T."/>
            <person name="Shuman H.A."/>
            <person name="Segal G."/>
        </authorList>
    </citation>
    <scope>NUCLEOTIDE SEQUENCE [LARGE SCALE GENOMIC DNA]</scope>
    <source>
        <strain evidence="1 2">BL-540</strain>
    </source>
</reference>
<comment type="caution">
    <text evidence="1">The sequence shown here is derived from an EMBL/GenBank/DDBJ whole genome shotgun (WGS) entry which is preliminary data.</text>
</comment>
<dbReference type="Proteomes" id="UP000055035">
    <property type="component" value="Unassembled WGS sequence"/>
</dbReference>
<evidence type="ECO:0000313" key="1">
    <source>
        <dbReference type="EMBL" id="KTD18260.1"/>
    </source>
</evidence>
<sequence length="161" mass="19150">MKAEITLNLRTREVYKLFERKISGDRLFIDAILHKINIVIGRCRRQDPIAIKVLYEMEQQLNARIQEFVSEIKRFEVLLSKKKEFKDKQINFVVQFHPKLIVYNSLILKLAEFFEVYDNLIANLKLLRLIGCFDTDEAYFINTQKYQKSANQTLSKIVLFN</sequence>
<evidence type="ECO:0000313" key="2">
    <source>
        <dbReference type="Proteomes" id="UP000055035"/>
    </source>
</evidence>
<dbReference type="PATRIC" id="fig|456.5.peg.2755"/>
<accession>A0A0W0VDQ8</accession>
<keyword evidence="2" id="KW-1185">Reference proteome</keyword>
<gene>
    <name evidence="1" type="ORF">Ljor_2566</name>
</gene>
<dbReference type="EMBL" id="LNYJ01000011">
    <property type="protein sequence ID" value="KTD18260.1"/>
    <property type="molecule type" value="Genomic_DNA"/>
</dbReference>
<evidence type="ECO:0008006" key="3">
    <source>
        <dbReference type="Google" id="ProtNLM"/>
    </source>
</evidence>
<dbReference type="STRING" id="456.Ljor_2566"/>
<dbReference type="RefSeq" id="WP_058471936.1">
    <property type="nucleotide sequence ID" value="NZ_CAAAIC010000008.1"/>
</dbReference>